<evidence type="ECO:0000313" key="3">
    <source>
        <dbReference type="Proteomes" id="UP000271003"/>
    </source>
</evidence>
<dbReference type="GO" id="GO:0006284">
    <property type="term" value="P:base-excision repair"/>
    <property type="evidence" value="ECO:0007669"/>
    <property type="project" value="InterPro"/>
</dbReference>
<organism evidence="2 3">
    <name type="scientific">Sutterella megalosphaeroides</name>
    <dbReference type="NCBI Taxonomy" id="2494234"/>
    <lineage>
        <taxon>Bacteria</taxon>
        <taxon>Pseudomonadati</taxon>
        <taxon>Pseudomonadota</taxon>
        <taxon>Betaproteobacteria</taxon>
        <taxon>Burkholderiales</taxon>
        <taxon>Sutterellaceae</taxon>
        <taxon>Sutterella</taxon>
    </lineage>
</organism>
<feature type="domain" description="Formamidopyrimidine-DNA glycosylase catalytic" evidence="1">
    <location>
        <begin position="24"/>
        <end position="161"/>
    </location>
</feature>
<dbReference type="OrthoDB" id="5772151at2"/>
<dbReference type="EMBL" id="AP018786">
    <property type="protein sequence ID" value="BBF24047.1"/>
    <property type="molecule type" value="Genomic_DNA"/>
</dbReference>
<sequence>MLFPDRYRYSIELEPEGTYRFVFPELPEIKLSTRTLREGRERLHEVVLDALEARLREQNPPEDRAPRAGEGVLKLAPTYRAKLLLIEGMNETNVSAAELGRRLSIAPQEAHRILKFRHPTKIDALAAALKAIGLELKLTVLPVERRTNAERYLKIDFRKLPEEPEKTSEPEES</sequence>
<evidence type="ECO:0000313" key="2">
    <source>
        <dbReference type="EMBL" id="BBF24047.1"/>
    </source>
</evidence>
<dbReference type="GO" id="GO:0003906">
    <property type="term" value="F:DNA-(apurinic or apyrimidinic site) endonuclease activity"/>
    <property type="evidence" value="ECO:0007669"/>
    <property type="project" value="InterPro"/>
</dbReference>
<reference evidence="2 3" key="1">
    <citation type="journal article" date="2018" name="Int. J. Syst. Evol. Microbiol.">
        <title>Mesosutterella multiformis gen. nov., sp. nov., a member of the family Sutterellaceae and Sutterella megalosphaeroides sp. nov., isolated from human faeces.</title>
        <authorList>
            <person name="Sakamoto M."/>
            <person name="Ikeyama N."/>
            <person name="Kunihiro T."/>
            <person name="Iino T."/>
            <person name="Yuki M."/>
            <person name="Ohkuma M."/>
        </authorList>
    </citation>
    <scope>NUCLEOTIDE SEQUENCE [LARGE SCALE GENOMIC DNA]</scope>
    <source>
        <strain evidence="2 3">6FBBBH3</strain>
    </source>
</reference>
<dbReference type="InterPro" id="IPR012319">
    <property type="entry name" value="FPG_cat"/>
</dbReference>
<protein>
    <recommendedName>
        <fullName evidence="1">Formamidopyrimidine-DNA glycosylase catalytic domain-containing protein</fullName>
    </recommendedName>
</protein>
<dbReference type="PROSITE" id="PS51068">
    <property type="entry name" value="FPG_CAT"/>
    <property type="match status" value="1"/>
</dbReference>
<dbReference type="GO" id="GO:0008270">
    <property type="term" value="F:zinc ion binding"/>
    <property type="evidence" value="ECO:0007669"/>
    <property type="project" value="InterPro"/>
</dbReference>
<dbReference type="GO" id="GO:0019104">
    <property type="term" value="F:DNA N-glycosylase activity"/>
    <property type="evidence" value="ECO:0007669"/>
    <property type="project" value="InterPro"/>
</dbReference>
<dbReference type="AlphaFoldDB" id="A0A2Z6IEF2"/>
<dbReference type="Proteomes" id="UP000271003">
    <property type="component" value="Chromosome"/>
</dbReference>
<dbReference type="KEGG" id="sutt:SUTMEG_19380"/>
<keyword evidence="3" id="KW-1185">Reference proteome</keyword>
<gene>
    <name evidence="2" type="ORF">SUTMEG_19380</name>
</gene>
<accession>A0A2Z6IEF2</accession>
<dbReference type="RefSeq" id="WP_120177596.1">
    <property type="nucleotide sequence ID" value="NZ_AP018786.1"/>
</dbReference>
<name>A0A2Z6IEF2_9BURK</name>
<evidence type="ECO:0000259" key="1">
    <source>
        <dbReference type="PROSITE" id="PS51068"/>
    </source>
</evidence>
<proteinExistence type="predicted"/>